<dbReference type="Proteomes" id="UP001146793">
    <property type="component" value="Unassembled WGS sequence"/>
</dbReference>
<feature type="compositionally biased region" description="Acidic residues" evidence="4">
    <location>
        <begin position="1065"/>
        <end position="1078"/>
    </location>
</feature>
<feature type="compositionally biased region" description="Basic and acidic residues" evidence="4">
    <location>
        <begin position="604"/>
        <end position="624"/>
    </location>
</feature>
<feature type="compositionally biased region" description="Basic and acidic residues" evidence="4">
    <location>
        <begin position="1053"/>
        <end position="1064"/>
    </location>
</feature>
<dbReference type="SUPFAM" id="SSF50978">
    <property type="entry name" value="WD40 repeat-like"/>
    <property type="match status" value="1"/>
</dbReference>
<dbReference type="SUPFAM" id="SSF81837">
    <property type="entry name" value="BEACH domain"/>
    <property type="match status" value="1"/>
</dbReference>
<feature type="compositionally biased region" description="Basic and acidic residues" evidence="4">
    <location>
        <begin position="560"/>
        <end position="592"/>
    </location>
</feature>
<dbReference type="Gene3D" id="2.30.29.30">
    <property type="entry name" value="Pleckstrin-homology domain (PH domain)/Phosphotyrosine-binding domain (PTB)"/>
    <property type="match status" value="1"/>
</dbReference>
<dbReference type="PROSITE" id="PS50197">
    <property type="entry name" value="BEACH"/>
    <property type="match status" value="1"/>
</dbReference>
<dbReference type="InterPro" id="IPR011993">
    <property type="entry name" value="PH-like_dom_sf"/>
</dbReference>
<dbReference type="Gene3D" id="2.130.10.10">
    <property type="entry name" value="YVTN repeat-like/Quinoprotein amine dehydrogenase"/>
    <property type="match status" value="1"/>
</dbReference>
<dbReference type="SUPFAM" id="SSF50729">
    <property type="entry name" value="PH domain-like"/>
    <property type="match status" value="1"/>
</dbReference>
<dbReference type="PROSITE" id="PS50294">
    <property type="entry name" value="WD_REPEATS_REGION"/>
    <property type="match status" value="1"/>
</dbReference>
<feature type="repeat" description="WD" evidence="3">
    <location>
        <begin position="1300"/>
        <end position="1334"/>
    </location>
</feature>
<dbReference type="Pfam" id="PF20426">
    <property type="entry name" value="NBCH_WD40"/>
    <property type="match status" value="1"/>
</dbReference>
<reference evidence="7" key="1">
    <citation type="submission" date="2022-08" db="EMBL/GenBank/DDBJ databases">
        <title>Novel sulphate-reducing endosymbionts in the free-living metamonad Anaeramoeba.</title>
        <authorList>
            <person name="Jerlstrom-Hultqvist J."/>
            <person name="Cepicka I."/>
            <person name="Gallot-Lavallee L."/>
            <person name="Salas-Leiva D."/>
            <person name="Curtis B.A."/>
            <person name="Zahonova K."/>
            <person name="Pipaliya S."/>
            <person name="Dacks J."/>
            <person name="Roger A.J."/>
        </authorList>
    </citation>
    <scope>NUCLEOTIDE SEQUENCE</scope>
    <source>
        <strain evidence="7">Busselton2</strain>
    </source>
</reference>
<feature type="compositionally biased region" description="Basic residues" evidence="4">
    <location>
        <begin position="625"/>
        <end position="644"/>
    </location>
</feature>
<accession>A0AAV7Z695</accession>
<dbReference type="PROSITE" id="PS50082">
    <property type="entry name" value="WD_REPEATS_2"/>
    <property type="match status" value="1"/>
</dbReference>
<evidence type="ECO:0000259" key="6">
    <source>
        <dbReference type="PROSITE" id="PS51783"/>
    </source>
</evidence>
<feature type="domain" description="BEACH-type PH" evidence="6">
    <location>
        <begin position="669"/>
        <end position="771"/>
    </location>
</feature>
<evidence type="ECO:0000313" key="7">
    <source>
        <dbReference type="EMBL" id="KAJ3435633.1"/>
    </source>
</evidence>
<feature type="compositionally biased region" description="Basic and acidic residues" evidence="4">
    <location>
        <begin position="501"/>
        <end position="545"/>
    </location>
</feature>
<organism evidence="7 8">
    <name type="scientific">Anaeramoeba flamelloides</name>
    <dbReference type="NCBI Taxonomy" id="1746091"/>
    <lineage>
        <taxon>Eukaryota</taxon>
        <taxon>Metamonada</taxon>
        <taxon>Anaeramoebidae</taxon>
        <taxon>Anaeramoeba</taxon>
    </lineage>
</organism>
<keyword evidence="2" id="KW-0677">Repeat</keyword>
<evidence type="ECO:0000256" key="2">
    <source>
        <dbReference type="ARBA" id="ARBA00022737"/>
    </source>
</evidence>
<dbReference type="Gene3D" id="1.10.1540.10">
    <property type="entry name" value="BEACH domain"/>
    <property type="match status" value="1"/>
</dbReference>
<dbReference type="InterPro" id="IPR023362">
    <property type="entry name" value="PH-BEACH_dom"/>
</dbReference>
<dbReference type="InterPro" id="IPR036372">
    <property type="entry name" value="BEACH_dom_sf"/>
</dbReference>
<proteinExistence type="predicted"/>
<name>A0AAV7Z695_9EUKA</name>
<dbReference type="EMBL" id="JANTQA010000038">
    <property type="protein sequence ID" value="KAJ3435633.1"/>
    <property type="molecule type" value="Genomic_DNA"/>
</dbReference>
<dbReference type="InterPro" id="IPR050865">
    <property type="entry name" value="BEACH_Domain"/>
</dbReference>
<evidence type="ECO:0000256" key="1">
    <source>
        <dbReference type="ARBA" id="ARBA00022574"/>
    </source>
</evidence>
<protein>
    <submittedName>
        <fullName evidence="7">Beige/beach-related</fullName>
    </submittedName>
</protein>
<dbReference type="PANTHER" id="PTHR13743:SF112">
    <property type="entry name" value="BEACH DOMAIN-CONTAINING PROTEIN"/>
    <property type="match status" value="1"/>
</dbReference>
<evidence type="ECO:0000256" key="4">
    <source>
        <dbReference type="SAM" id="MobiDB-lite"/>
    </source>
</evidence>
<evidence type="ECO:0000313" key="8">
    <source>
        <dbReference type="Proteomes" id="UP001146793"/>
    </source>
</evidence>
<dbReference type="InterPro" id="IPR001680">
    <property type="entry name" value="WD40_rpt"/>
</dbReference>
<dbReference type="InterPro" id="IPR046851">
    <property type="entry name" value="NBCH_WD40"/>
</dbReference>
<dbReference type="Pfam" id="PF02138">
    <property type="entry name" value="Beach"/>
    <property type="match status" value="1"/>
</dbReference>
<comment type="caution">
    <text evidence="7">The sequence shown here is derived from an EMBL/GenBank/DDBJ whole genome shotgun (WGS) entry which is preliminary data.</text>
</comment>
<dbReference type="SMART" id="SM01026">
    <property type="entry name" value="Beach"/>
    <property type="match status" value="1"/>
</dbReference>
<dbReference type="PANTHER" id="PTHR13743">
    <property type="entry name" value="BEIGE/BEACH-RELATED"/>
    <property type="match status" value="1"/>
</dbReference>
<evidence type="ECO:0000256" key="3">
    <source>
        <dbReference type="PROSITE-ProRule" id="PRU00221"/>
    </source>
</evidence>
<feature type="region of interest" description="Disordered" evidence="4">
    <location>
        <begin position="501"/>
        <end position="661"/>
    </location>
</feature>
<dbReference type="Pfam" id="PF14844">
    <property type="entry name" value="PH_BEACH"/>
    <property type="match status" value="1"/>
</dbReference>
<feature type="compositionally biased region" description="Low complexity" evidence="4">
    <location>
        <begin position="1021"/>
        <end position="1045"/>
    </location>
</feature>
<sequence length="1555" mass="184178">MKNNNNFFELLNQQFGWQYQFFKLLNFNNNMLIDSESNDFNRLIFKFFQKYHYHYFVKNINGMNYLTDSFLILSITFPNKNLLVINIKLKLIDSLLQKIEKKVFYDYDNKHKSNGKNNKIKKSSSKEIKKLIMKNFTFDIQSFPINYYYLCLSMNQLPLLYTFKKDLSKIFLIVMSFLFECFKYTNQENLLFLLTNSINDILKKYLNYINFDLFFERVNKNQRGKKSKKKKNEMENENDYYLDSNHKFNIKSIKLNKLIDLLQKTKNKKIFHQLYQKSLFKQFFPIKKSIALKHQKKLKYLKKIKQYFWYGNSIEKQKNIFFLKIQKLIKSGNSAFRNNKRNEIIANIKTSDKWKMINKSLINETNQFTSFNNKNPTIYKIVKTENQFKVLELKKKSHFEKNSLDLFKIINEKKLNKQIKLNLIKNNNNNNNEEEINLQTEINILKNIEKEKRNYFKLIDKNIKTVNKVEIVINNKEEDEKNENLVENVIMFNNLEKKKDDETVNNQKDGHEKKKEIKYEKMNKRDKNDNIKNIDHFKNQNEKKNNIIPKNDTINTNKDGCGERGKQRAKIEKNGKKEKGDGVRKEKEKDGDGDWGEETGSEDEVGKEGVNEKGKQREKIEKNGKKGKKRDQKNKESIKKKKKGKEREKKSKKEKSKEGVRVHDGNDLKKIIQHEFKINCKLIKISKIINGKLFMNKNNIVYSFLKYKRGNQKKIYYKKNKSWKLKNISQIFKRNYQNDDTALEIFFTKRTSIFLNFDSKKTRKNILYFLKNLQSLKVNIFNKHNNLELANNNNYLKRWQNRKISNFDYLMILNKLAGRSYNDLAKWPIFPWVIKDFTSKHIDLNDHNVYRNLSTPINEIIKVEKKISMHVQLEKRNYKSKHLFKNSVLYFLYRLEPFTSLAKQLKNNPFKNQKNTFSKISFDENISLQNNTQFGESLPEFYCFSEFLKKDYYISTNYSKFPIDDIKLPPWANNSSHKFIKIMNESLESEYVSNNLHHWINIMFGYRQNELNFCKKPFKSNKNTNKNNLNKNNINSISNNFSYSNENKKKTKKDKEMEIQKEITKEEDDDEEEEEEEKEKESKELKNNNNIDFLKNGHDEDNKQKEKNEKFLIGQHLPKQLFLKPHAQRIKLKNDSSSINNWFGENNTKWGLSISKQPIIYLIMKKVDQNKREFFGFNNCIITVDLKRNLSFYKLNSISNNTNNFNHRTKNGVNIEIIGNNKGNFSDNKLIKKTKEFEIYGSIKNEDMEKIGISFDYEYYKNFNNCFGLLNDCSTFISCGYFDSNIRMTNINDPSQRKNYNFHTDTVTCLRVDVFGDYLVTGSADSSICIWKIKYPDSKAQSEKIYKEKNNFIFPKLKLISLCFGHQSPITCLAINSILNLIASVSIEGLLLIHQLKTGELIKSIVLSDGLYSKDSDGDDYCGGSGNGGIEYKHFNKNDKRGIKKKMIYFNLQISNNKEIILSSKNSLFLMTIYGDVLKRIDLQNSILTSSLTLDHKYIILAGEDGLFQIRSLLNLQLIKDLKFTNNTIHSLYITENKNQIILGLNHGSCILIKF</sequence>
<evidence type="ECO:0000259" key="5">
    <source>
        <dbReference type="PROSITE" id="PS50197"/>
    </source>
</evidence>
<dbReference type="PROSITE" id="PS51783">
    <property type="entry name" value="PH_BEACH"/>
    <property type="match status" value="1"/>
</dbReference>
<keyword evidence="1 3" id="KW-0853">WD repeat</keyword>
<feature type="domain" description="BEACH" evidence="5">
    <location>
        <begin position="784"/>
        <end position="1065"/>
    </location>
</feature>
<gene>
    <name evidence="7" type="ORF">M0812_19375</name>
</gene>
<feature type="compositionally biased region" description="Acidic residues" evidence="4">
    <location>
        <begin position="593"/>
        <end position="603"/>
    </location>
</feature>
<feature type="region of interest" description="Disordered" evidence="4">
    <location>
        <begin position="1021"/>
        <end position="1102"/>
    </location>
</feature>
<dbReference type="InterPro" id="IPR000409">
    <property type="entry name" value="BEACH_dom"/>
</dbReference>
<dbReference type="InterPro" id="IPR036322">
    <property type="entry name" value="WD40_repeat_dom_sf"/>
</dbReference>
<dbReference type="SMART" id="SM00320">
    <property type="entry name" value="WD40"/>
    <property type="match status" value="2"/>
</dbReference>
<feature type="compositionally biased region" description="Basic and acidic residues" evidence="4">
    <location>
        <begin position="645"/>
        <end position="661"/>
    </location>
</feature>
<dbReference type="InterPro" id="IPR015943">
    <property type="entry name" value="WD40/YVTN_repeat-like_dom_sf"/>
</dbReference>